<keyword evidence="2" id="KW-1185">Reference proteome</keyword>
<name>A0ABN1J9S8_9FLAO</name>
<evidence type="ECO:0008006" key="3">
    <source>
        <dbReference type="Google" id="ProtNLM"/>
    </source>
</evidence>
<dbReference type="EMBL" id="BAAAGE010000007">
    <property type="protein sequence ID" value="GAA0733254.1"/>
    <property type="molecule type" value="Genomic_DNA"/>
</dbReference>
<reference evidence="1 2" key="1">
    <citation type="journal article" date="2019" name="Int. J. Syst. Evol. Microbiol.">
        <title>The Global Catalogue of Microorganisms (GCM) 10K type strain sequencing project: providing services to taxonomists for standard genome sequencing and annotation.</title>
        <authorList>
            <consortium name="The Broad Institute Genomics Platform"/>
            <consortium name="The Broad Institute Genome Sequencing Center for Infectious Disease"/>
            <person name="Wu L."/>
            <person name="Ma J."/>
        </authorList>
    </citation>
    <scope>NUCLEOTIDE SEQUENCE [LARGE SCALE GENOMIC DNA]</scope>
    <source>
        <strain evidence="1 2">JCM 15974</strain>
    </source>
</reference>
<gene>
    <name evidence="1" type="ORF">GCM10009430_47270</name>
</gene>
<accession>A0ABN1J9S8</accession>
<dbReference type="Proteomes" id="UP001501758">
    <property type="component" value="Unassembled WGS sequence"/>
</dbReference>
<dbReference type="RefSeq" id="WP_343914723.1">
    <property type="nucleotide sequence ID" value="NZ_BAAAGE010000007.1"/>
</dbReference>
<proteinExistence type="predicted"/>
<sequence length="105" mass="12463">MINQIGKKNRGMNVESIYNTKRIDTLETTFSVYLNQRLNVIYIDLHKNDANVFYKIYNRKRKLVKEKYNLSQRNTLSLHSFPTDLYIIEVSDGIHKVVKTILKLK</sequence>
<organism evidence="1 2">
    <name type="scientific">Aquimarina litoralis</name>
    <dbReference type="NCBI Taxonomy" id="584605"/>
    <lineage>
        <taxon>Bacteria</taxon>
        <taxon>Pseudomonadati</taxon>
        <taxon>Bacteroidota</taxon>
        <taxon>Flavobacteriia</taxon>
        <taxon>Flavobacteriales</taxon>
        <taxon>Flavobacteriaceae</taxon>
        <taxon>Aquimarina</taxon>
    </lineage>
</organism>
<evidence type="ECO:0000313" key="1">
    <source>
        <dbReference type="EMBL" id="GAA0733254.1"/>
    </source>
</evidence>
<protein>
    <recommendedName>
        <fullName evidence="3">T9SS type A sorting domain-containing protein</fullName>
    </recommendedName>
</protein>
<comment type="caution">
    <text evidence="1">The sequence shown here is derived from an EMBL/GenBank/DDBJ whole genome shotgun (WGS) entry which is preliminary data.</text>
</comment>
<evidence type="ECO:0000313" key="2">
    <source>
        <dbReference type="Proteomes" id="UP001501758"/>
    </source>
</evidence>